<organism evidence="1 2">
    <name type="scientific">Vibrio fortis</name>
    <dbReference type="NCBI Taxonomy" id="212667"/>
    <lineage>
        <taxon>Bacteria</taxon>
        <taxon>Pseudomonadati</taxon>
        <taxon>Pseudomonadota</taxon>
        <taxon>Gammaproteobacteria</taxon>
        <taxon>Vibrionales</taxon>
        <taxon>Vibrionaceae</taxon>
        <taxon>Vibrio</taxon>
    </lineage>
</organism>
<gene>
    <name evidence="1" type="ORF">VFDL14_10285</name>
</gene>
<dbReference type="RefSeq" id="WP_032553498.1">
    <property type="nucleotide sequence ID" value="NZ_JFFR01000033.1"/>
</dbReference>
<keyword evidence="2" id="KW-1185">Reference proteome</keyword>
<accession>A0A066UQ06</accession>
<comment type="caution">
    <text evidence="1">The sequence shown here is derived from an EMBL/GenBank/DDBJ whole genome shotgun (WGS) entry which is preliminary data.</text>
</comment>
<dbReference type="STRING" id="212667.VFDL14_10285"/>
<dbReference type="EMBL" id="JFFR01000033">
    <property type="protein sequence ID" value="KDN26273.1"/>
    <property type="molecule type" value="Genomic_DNA"/>
</dbReference>
<protein>
    <submittedName>
        <fullName evidence="1">Uncharacterized protein</fullName>
    </submittedName>
</protein>
<evidence type="ECO:0000313" key="2">
    <source>
        <dbReference type="Proteomes" id="UP000027219"/>
    </source>
</evidence>
<name>A0A066UQ06_9VIBR</name>
<reference evidence="1 2" key="1">
    <citation type="submission" date="2014-02" db="EMBL/GenBank/DDBJ databases">
        <title>Vibrio fortis Dalian14 Genome Sequencing.</title>
        <authorList>
            <person name="Wang Y."/>
            <person name="Song L."/>
            <person name="Liu G."/>
            <person name="Ding J."/>
        </authorList>
    </citation>
    <scope>NUCLEOTIDE SEQUENCE [LARGE SCALE GENOMIC DNA]</scope>
    <source>
        <strain evidence="1 2">Dalian14</strain>
    </source>
</reference>
<evidence type="ECO:0000313" key="1">
    <source>
        <dbReference type="EMBL" id="KDN26273.1"/>
    </source>
</evidence>
<sequence length="133" mass="15434">MKAIKTLFFLMVLLSGLFTAWLFIPIPATIDKQTLDLPLTEPFKLVAYRSNPNDATKPFTYHYYVVSDISNVEDMDPFLVTTDQFVKLGDFDENTFKLTVNGKIESYTNDLWIEKSDGKFQHWYVSVDANYVR</sequence>
<dbReference type="Proteomes" id="UP000027219">
    <property type="component" value="Unassembled WGS sequence"/>
</dbReference>
<dbReference type="AlphaFoldDB" id="A0A066UQ06"/>
<proteinExistence type="predicted"/>
<dbReference type="OrthoDB" id="5879886at2"/>